<dbReference type="GO" id="GO:0016020">
    <property type="term" value="C:membrane"/>
    <property type="evidence" value="ECO:0007669"/>
    <property type="project" value="UniProtKB-UniRule"/>
</dbReference>
<gene>
    <name evidence="3" type="ORF">FVF75_13230</name>
</gene>
<accession>A0A5D0RJS5</accession>
<dbReference type="PROSITE" id="PS51123">
    <property type="entry name" value="OMPA_2"/>
    <property type="match status" value="1"/>
</dbReference>
<dbReference type="SUPFAM" id="SSF103088">
    <property type="entry name" value="OmpA-like"/>
    <property type="match status" value="1"/>
</dbReference>
<keyword evidence="4" id="KW-1185">Reference proteome</keyword>
<dbReference type="Pfam" id="PF00691">
    <property type="entry name" value="OmpA"/>
    <property type="match status" value="1"/>
</dbReference>
<dbReference type="CDD" id="cd07185">
    <property type="entry name" value="OmpA_C-like"/>
    <property type="match status" value="1"/>
</dbReference>
<dbReference type="Proteomes" id="UP000322080">
    <property type="component" value="Unassembled WGS sequence"/>
</dbReference>
<dbReference type="InterPro" id="IPR006665">
    <property type="entry name" value="OmpA-like"/>
</dbReference>
<sequence length="141" mass="15693">MHWWADGGLEGYMVARRDPATGRHMCLERNTCAVQNTDVLFATDSYQLTAAGRQWLQQFFTSAGAFAYAVYGHTDSRASDEYNMRLSQNRANSVASVAQSTGAVVERVIGFGERRPVASNATAEGMAQNRRVEIVCYRYPQ</sequence>
<dbReference type="EMBL" id="VSIY01000013">
    <property type="protein sequence ID" value="TYB80754.1"/>
    <property type="molecule type" value="Genomic_DNA"/>
</dbReference>
<evidence type="ECO:0000313" key="3">
    <source>
        <dbReference type="EMBL" id="TYB80754.1"/>
    </source>
</evidence>
<comment type="caution">
    <text evidence="3">The sequence shown here is derived from an EMBL/GenBank/DDBJ whole genome shotgun (WGS) entry which is preliminary data.</text>
</comment>
<keyword evidence="1" id="KW-0472">Membrane</keyword>
<evidence type="ECO:0000313" key="4">
    <source>
        <dbReference type="Proteomes" id="UP000322080"/>
    </source>
</evidence>
<dbReference type="InterPro" id="IPR036737">
    <property type="entry name" value="OmpA-like_sf"/>
</dbReference>
<name>A0A5D0RJS5_9RHOB</name>
<feature type="domain" description="OmpA-like" evidence="2">
    <location>
        <begin position="28"/>
        <end position="140"/>
    </location>
</feature>
<dbReference type="InterPro" id="IPR050330">
    <property type="entry name" value="Bact_OuterMem_StrucFunc"/>
</dbReference>
<dbReference type="Gene3D" id="3.30.1330.60">
    <property type="entry name" value="OmpA-like domain"/>
    <property type="match status" value="1"/>
</dbReference>
<dbReference type="PANTHER" id="PTHR30329">
    <property type="entry name" value="STATOR ELEMENT OF FLAGELLAR MOTOR COMPLEX"/>
    <property type="match status" value="1"/>
</dbReference>
<dbReference type="PANTHER" id="PTHR30329:SF21">
    <property type="entry name" value="LIPOPROTEIN YIAD-RELATED"/>
    <property type="match status" value="1"/>
</dbReference>
<dbReference type="AlphaFoldDB" id="A0A5D0RJS5"/>
<organism evidence="3 4">
    <name type="scientific">Maritimibacter fusiformis</name>
    <dbReference type="NCBI Taxonomy" id="2603819"/>
    <lineage>
        <taxon>Bacteria</taxon>
        <taxon>Pseudomonadati</taxon>
        <taxon>Pseudomonadota</taxon>
        <taxon>Alphaproteobacteria</taxon>
        <taxon>Rhodobacterales</taxon>
        <taxon>Roseobacteraceae</taxon>
        <taxon>Maritimibacter</taxon>
    </lineage>
</organism>
<reference evidence="3 4" key="1">
    <citation type="submission" date="2019-08" db="EMBL/GenBank/DDBJ databases">
        <title>Identification of a novel species of the genus Boseongicola.</title>
        <authorList>
            <person name="Zhang X.-Q."/>
        </authorList>
    </citation>
    <scope>NUCLEOTIDE SEQUENCE [LARGE SCALE GENOMIC DNA]</scope>
    <source>
        <strain evidence="3 4">HY14</strain>
    </source>
</reference>
<proteinExistence type="predicted"/>
<protein>
    <submittedName>
        <fullName evidence="3">OmpA family protein</fullName>
    </submittedName>
</protein>
<evidence type="ECO:0000256" key="1">
    <source>
        <dbReference type="PROSITE-ProRule" id="PRU00473"/>
    </source>
</evidence>
<evidence type="ECO:0000259" key="2">
    <source>
        <dbReference type="PROSITE" id="PS51123"/>
    </source>
</evidence>